<feature type="domain" description="ResB-like" evidence="7">
    <location>
        <begin position="22"/>
        <end position="98"/>
    </location>
</feature>
<evidence type="ECO:0000256" key="3">
    <source>
        <dbReference type="ARBA" id="ARBA00022748"/>
    </source>
</evidence>
<sequence>MTQVAGGKAEIRGLQLKLGETVQLPNGLGSVTFEEIRRFASLDFAYNPGGIWVLVFSLLALAGVTTSLLTPRRRVWVRQTSGGFEVAALARGDDPALTDIVQNIVGELKGQQINRKGSK</sequence>
<organism evidence="8">
    <name type="scientific">freshwater metagenome</name>
    <dbReference type="NCBI Taxonomy" id="449393"/>
    <lineage>
        <taxon>unclassified sequences</taxon>
        <taxon>metagenomes</taxon>
        <taxon>ecological metagenomes</taxon>
    </lineage>
</organism>
<gene>
    <name evidence="8" type="ORF">UFOPK2165_00472</name>
</gene>
<keyword evidence="5 6" id="KW-0472">Membrane</keyword>
<reference evidence="8" key="1">
    <citation type="submission" date="2020-05" db="EMBL/GenBank/DDBJ databases">
        <authorList>
            <person name="Chiriac C."/>
            <person name="Salcher M."/>
            <person name="Ghai R."/>
            <person name="Kavagutti S V."/>
        </authorList>
    </citation>
    <scope>NUCLEOTIDE SEQUENCE</scope>
</reference>
<evidence type="ECO:0000256" key="5">
    <source>
        <dbReference type="ARBA" id="ARBA00023136"/>
    </source>
</evidence>
<protein>
    <submittedName>
        <fullName evidence="8">Unannotated protein</fullName>
    </submittedName>
</protein>
<evidence type="ECO:0000256" key="2">
    <source>
        <dbReference type="ARBA" id="ARBA00022692"/>
    </source>
</evidence>
<dbReference type="GO" id="GO:0016020">
    <property type="term" value="C:membrane"/>
    <property type="evidence" value="ECO:0007669"/>
    <property type="project" value="UniProtKB-SubCell"/>
</dbReference>
<keyword evidence="4 6" id="KW-1133">Transmembrane helix</keyword>
<keyword evidence="2 6" id="KW-0812">Transmembrane</keyword>
<dbReference type="EMBL" id="CAEZWA010000065">
    <property type="protein sequence ID" value="CAB4643021.1"/>
    <property type="molecule type" value="Genomic_DNA"/>
</dbReference>
<dbReference type="InterPro" id="IPR007816">
    <property type="entry name" value="ResB-like_domain"/>
</dbReference>
<evidence type="ECO:0000313" key="8">
    <source>
        <dbReference type="EMBL" id="CAB4643021.1"/>
    </source>
</evidence>
<evidence type="ECO:0000256" key="6">
    <source>
        <dbReference type="SAM" id="Phobius"/>
    </source>
</evidence>
<name>A0A6J6JZQ7_9ZZZZ</name>
<dbReference type="GO" id="GO:0017004">
    <property type="term" value="P:cytochrome complex assembly"/>
    <property type="evidence" value="ECO:0007669"/>
    <property type="project" value="UniProtKB-KW"/>
</dbReference>
<evidence type="ECO:0000256" key="1">
    <source>
        <dbReference type="ARBA" id="ARBA00004141"/>
    </source>
</evidence>
<dbReference type="AlphaFoldDB" id="A0A6J6JZQ7"/>
<keyword evidence="3" id="KW-0201">Cytochrome c-type biogenesis</keyword>
<evidence type="ECO:0000259" key="7">
    <source>
        <dbReference type="Pfam" id="PF05140"/>
    </source>
</evidence>
<accession>A0A6J6JZQ7</accession>
<dbReference type="Pfam" id="PF05140">
    <property type="entry name" value="ResB"/>
    <property type="match status" value="1"/>
</dbReference>
<evidence type="ECO:0000256" key="4">
    <source>
        <dbReference type="ARBA" id="ARBA00022989"/>
    </source>
</evidence>
<feature type="transmembrane region" description="Helical" evidence="6">
    <location>
        <begin position="49"/>
        <end position="69"/>
    </location>
</feature>
<proteinExistence type="predicted"/>
<comment type="subcellular location">
    <subcellularLocation>
        <location evidence="1">Membrane</location>
        <topology evidence="1">Multi-pass membrane protein</topology>
    </subcellularLocation>
</comment>